<dbReference type="SMART" id="SM00248">
    <property type="entry name" value="ANK"/>
    <property type="match status" value="4"/>
</dbReference>
<feature type="repeat" description="ANK" evidence="3">
    <location>
        <begin position="412"/>
        <end position="444"/>
    </location>
</feature>
<dbReference type="SMART" id="SM00225">
    <property type="entry name" value="BTB"/>
    <property type="match status" value="1"/>
</dbReference>
<dbReference type="Gene3D" id="1.10.20.10">
    <property type="entry name" value="Histone, subunit A"/>
    <property type="match status" value="1"/>
</dbReference>
<accession>A0A7R9BLS5</accession>
<dbReference type="OrthoDB" id="6378698at2759"/>
<dbReference type="Pfam" id="PF00023">
    <property type="entry name" value="Ank"/>
    <property type="match status" value="1"/>
</dbReference>
<dbReference type="PANTHER" id="PTHR46071:SF2">
    <property type="entry name" value="ANKYRIN REPEAT AND BTB_POZ DOMAIN-CONTAINING PROTEIN 2-LIKE PROTEIN"/>
    <property type="match status" value="1"/>
</dbReference>
<dbReference type="EMBL" id="CAJPEX010000736">
    <property type="protein sequence ID" value="CAG0917016.1"/>
    <property type="molecule type" value="Genomic_DNA"/>
</dbReference>
<reference evidence="6" key="1">
    <citation type="submission" date="2020-11" db="EMBL/GenBank/DDBJ databases">
        <authorList>
            <person name="Tran Van P."/>
        </authorList>
    </citation>
    <scope>NUCLEOTIDE SEQUENCE</scope>
</reference>
<proteinExistence type="predicted"/>
<feature type="compositionally biased region" description="Low complexity" evidence="4">
    <location>
        <begin position="167"/>
        <end position="185"/>
    </location>
</feature>
<dbReference type="PROSITE" id="PS50297">
    <property type="entry name" value="ANK_REP_REGION"/>
    <property type="match status" value="2"/>
</dbReference>
<dbReference type="EMBL" id="OA882773">
    <property type="protein sequence ID" value="CAD7276864.1"/>
    <property type="molecule type" value="Genomic_DNA"/>
</dbReference>
<evidence type="ECO:0000256" key="4">
    <source>
        <dbReference type="SAM" id="MobiDB-lite"/>
    </source>
</evidence>
<keyword evidence="7" id="KW-1185">Reference proteome</keyword>
<dbReference type="InterPro" id="IPR009072">
    <property type="entry name" value="Histone-fold"/>
</dbReference>
<dbReference type="InterPro" id="IPR052089">
    <property type="entry name" value="Ankyrin-BTB/POZ_domain"/>
</dbReference>
<dbReference type="GO" id="GO:0046982">
    <property type="term" value="F:protein heterodimerization activity"/>
    <property type="evidence" value="ECO:0007669"/>
    <property type="project" value="InterPro"/>
</dbReference>
<dbReference type="PROSITE" id="PS50097">
    <property type="entry name" value="BTB"/>
    <property type="match status" value="1"/>
</dbReference>
<dbReference type="PRINTS" id="PR00620">
    <property type="entry name" value="HISTONEH2A"/>
</dbReference>
<dbReference type="PANTHER" id="PTHR46071">
    <property type="entry name" value="ANKYRIN REPEAT AND BTB/POZ DOMAIN-CONTAINING"/>
    <property type="match status" value="1"/>
</dbReference>
<evidence type="ECO:0000256" key="3">
    <source>
        <dbReference type="PROSITE-ProRule" id="PRU00023"/>
    </source>
</evidence>
<organism evidence="6">
    <name type="scientific">Notodromas monacha</name>
    <dbReference type="NCBI Taxonomy" id="399045"/>
    <lineage>
        <taxon>Eukaryota</taxon>
        <taxon>Metazoa</taxon>
        <taxon>Ecdysozoa</taxon>
        <taxon>Arthropoda</taxon>
        <taxon>Crustacea</taxon>
        <taxon>Oligostraca</taxon>
        <taxon>Ostracoda</taxon>
        <taxon>Podocopa</taxon>
        <taxon>Podocopida</taxon>
        <taxon>Cypridocopina</taxon>
        <taxon>Cypridoidea</taxon>
        <taxon>Cyprididae</taxon>
        <taxon>Notodromas</taxon>
    </lineage>
</organism>
<feature type="domain" description="BTB" evidence="5">
    <location>
        <begin position="749"/>
        <end position="811"/>
    </location>
</feature>
<evidence type="ECO:0000313" key="7">
    <source>
        <dbReference type="Proteomes" id="UP000678499"/>
    </source>
</evidence>
<evidence type="ECO:0000256" key="2">
    <source>
        <dbReference type="ARBA" id="ARBA00023043"/>
    </source>
</evidence>
<feature type="region of interest" description="Disordered" evidence="4">
    <location>
        <begin position="162"/>
        <end position="193"/>
    </location>
</feature>
<dbReference type="InterPro" id="IPR002119">
    <property type="entry name" value="Histone_H2A"/>
</dbReference>
<evidence type="ECO:0000313" key="6">
    <source>
        <dbReference type="EMBL" id="CAD7276864.1"/>
    </source>
</evidence>
<dbReference type="SUPFAM" id="SSF47113">
    <property type="entry name" value="Histone-fold"/>
    <property type="match status" value="1"/>
</dbReference>
<feature type="repeat" description="ANK" evidence="3">
    <location>
        <begin position="491"/>
        <end position="523"/>
    </location>
</feature>
<evidence type="ECO:0000256" key="1">
    <source>
        <dbReference type="ARBA" id="ARBA00022737"/>
    </source>
</evidence>
<dbReference type="CDD" id="cd18491">
    <property type="entry name" value="BACK_ABTB2_like"/>
    <property type="match status" value="1"/>
</dbReference>
<dbReference type="FunFam" id="3.30.710.10:FF:000030">
    <property type="entry name" value="Ankyrin repeat and BTB/POZ domain-containing protein BTBD11"/>
    <property type="match status" value="1"/>
</dbReference>
<dbReference type="Pfam" id="PF12796">
    <property type="entry name" value="Ank_2"/>
    <property type="match status" value="1"/>
</dbReference>
<dbReference type="InterPro" id="IPR011333">
    <property type="entry name" value="SKP1/BTB/POZ_sf"/>
</dbReference>
<dbReference type="SUPFAM" id="SSF48403">
    <property type="entry name" value="Ankyrin repeat"/>
    <property type="match status" value="1"/>
</dbReference>
<dbReference type="InterPro" id="IPR036770">
    <property type="entry name" value="Ankyrin_rpt-contain_sf"/>
</dbReference>
<evidence type="ECO:0000259" key="5">
    <source>
        <dbReference type="PROSITE" id="PS50097"/>
    </source>
</evidence>
<dbReference type="Pfam" id="PF26281">
    <property type="entry name" value="Histone_ABTB"/>
    <property type="match status" value="1"/>
</dbReference>
<dbReference type="InterPro" id="IPR059008">
    <property type="entry name" value="ABTB2/3_histone"/>
</dbReference>
<keyword evidence="1" id="KW-0677">Repeat</keyword>
<dbReference type="InterPro" id="IPR000210">
    <property type="entry name" value="BTB/POZ_dom"/>
</dbReference>
<dbReference type="AlphaFoldDB" id="A0A7R9BLS5"/>
<dbReference type="PROSITE" id="PS50088">
    <property type="entry name" value="ANK_REPEAT"/>
    <property type="match status" value="2"/>
</dbReference>
<dbReference type="InterPro" id="IPR002110">
    <property type="entry name" value="Ankyrin_rpt"/>
</dbReference>
<protein>
    <recommendedName>
        <fullName evidence="5">BTB domain-containing protein</fullName>
    </recommendedName>
</protein>
<name>A0A7R9BLS5_9CRUS</name>
<keyword evidence="2 3" id="KW-0040">ANK repeat</keyword>
<dbReference type="Gene3D" id="1.25.40.20">
    <property type="entry name" value="Ankyrin repeat-containing domain"/>
    <property type="match status" value="1"/>
</dbReference>
<gene>
    <name evidence="6" type="ORF">NMOB1V02_LOCUS4614</name>
</gene>
<dbReference type="CDD" id="cd22913">
    <property type="entry name" value="HFD_ABTB2-like"/>
    <property type="match status" value="1"/>
</dbReference>
<dbReference type="CDD" id="cd18297">
    <property type="entry name" value="BTB_POZ_ABTB2-like"/>
    <property type="match status" value="1"/>
</dbReference>
<dbReference type="SUPFAM" id="SSF54695">
    <property type="entry name" value="POZ domain"/>
    <property type="match status" value="1"/>
</dbReference>
<dbReference type="GO" id="GO:0000786">
    <property type="term" value="C:nucleosome"/>
    <property type="evidence" value="ECO:0007669"/>
    <property type="project" value="InterPro"/>
</dbReference>
<dbReference type="Proteomes" id="UP000678499">
    <property type="component" value="Unassembled WGS sequence"/>
</dbReference>
<dbReference type="Gene3D" id="3.30.710.10">
    <property type="entry name" value="Potassium Channel Kv1.1, Chain A"/>
    <property type="match status" value="1"/>
</dbReference>
<dbReference type="GO" id="GO:0030527">
    <property type="term" value="F:structural constituent of chromatin"/>
    <property type="evidence" value="ECO:0007669"/>
    <property type="project" value="InterPro"/>
</dbReference>
<sequence>MCSKQEIAAALRVVLSSSLADSCVKACLRAAAMYAVSGDQLKQSKSSRAGLQLSVGRFHRWMADVRLGRFIHEYAAIYLAAGLENLLEEIVSQCMPHDPESMLTTAVLEAAIAANADFWGLLQPYAHLSSGRTAAGALALPRWPSSSSDSWARTLASMDDHHQAMNTGSSSGSSSSGIGSSVTSTGGHGTSHHRSVEQSLLTTCVGSLDELKAVLCRVANFHLAQAKTGRGAAVIWSPSAVHALFYFMRCSQVSVSGQFPSSDNIQFIFINQLPLEHAKHAENRMVSHVAFCPPVQELTWERPFAVLPPVVEWVRVASAHAEYRSSQVVDQDDVMQTARLLLPGVDCPVRMPGFVRNSEERSYPSRREEKLETAEKLKIELAFRMLSSGRTDLLPHALQLLPNTKVNTVNENGFTPLMLACLYDDESVVRYLIDAGADVNAETPPNGTYADAQHWTALTYTALVGDVTVARVLLDHGAGVEGGARANEDRCTETPLQVATAYGNTEVVALLLSRGADPFLATTMKDSLAIAVAASHGQRMALHKLLSHPLNRSVKKEMLSLEEILAEGSSNQSTLERKTRLLHTIPPTKEETRSPMSGRNSVSDCAQVLKLTKAQVKILQEAMYHSAESQYLDITLDLRSLGIPWTLHCWMHTLAAAHEHRLENIIDQLLQDFLQVWPDDYSPQFVDECLPLLFSIFRYSKQNEGTTLLLADIFSSCFGRETIREVKDYTFENAIARIDPKFVNSPDLSDVRFRVEGRLFFAHKIILVNASPRFRQMLGSRFSGDVEAPIVQINDIRYDIFEMVMQYLYQGGREEIHVGHNDVLELMAAANFFQLDGLLRFCESKCSKMVDLDNIVSMYIHAKVYSGVHLLEYCQGFLIQNMVALLTYDDSVRRLIFGKKLHNHDVLSGLLLTLQSRVRAKRSRAQSPEPGTPFF</sequence>
<dbReference type="Pfam" id="PF00651">
    <property type="entry name" value="BTB"/>
    <property type="match status" value="1"/>
</dbReference>
<dbReference type="GO" id="GO:0003677">
    <property type="term" value="F:DNA binding"/>
    <property type="evidence" value="ECO:0007669"/>
    <property type="project" value="InterPro"/>
</dbReference>